<protein>
    <recommendedName>
        <fullName evidence="2">MULE transposase domain-containing protein</fullName>
    </recommendedName>
</protein>
<feature type="compositionally biased region" description="Basic residues" evidence="1">
    <location>
        <begin position="606"/>
        <end position="615"/>
    </location>
</feature>
<dbReference type="PANTHER" id="PTHR31973:SF190">
    <property type="entry name" value="MULE TRANSPOSASE DOMAIN-CONTAINING PROTEIN"/>
    <property type="match status" value="1"/>
</dbReference>
<dbReference type="AlphaFoldDB" id="A0A9R1XUY6"/>
<gene>
    <name evidence="3" type="ORF">LSAT_V11C100026480</name>
</gene>
<proteinExistence type="predicted"/>
<evidence type="ECO:0000313" key="3">
    <source>
        <dbReference type="EMBL" id="KAJ0226599.1"/>
    </source>
</evidence>
<dbReference type="InterPro" id="IPR018289">
    <property type="entry name" value="MULE_transposase_dom"/>
</dbReference>
<dbReference type="EMBL" id="NBSK02000001">
    <property type="protein sequence ID" value="KAJ0226599.1"/>
    <property type="molecule type" value="Genomic_DNA"/>
</dbReference>
<reference evidence="3 4" key="1">
    <citation type="journal article" date="2017" name="Nat. Commun.">
        <title>Genome assembly with in vitro proximity ligation data and whole-genome triplication in lettuce.</title>
        <authorList>
            <person name="Reyes-Chin-Wo S."/>
            <person name="Wang Z."/>
            <person name="Yang X."/>
            <person name="Kozik A."/>
            <person name="Arikit S."/>
            <person name="Song C."/>
            <person name="Xia L."/>
            <person name="Froenicke L."/>
            <person name="Lavelle D.O."/>
            <person name="Truco M.J."/>
            <person name="Xia R."/>
            <person name="Zhu S."/>
            <person name="Xu C."/>
            <person name="Xu H."/>
            <person name="Xu X."/>
            <person name="Cox K."/>
            <person name="Korf I."/>
            <person name="Meyers B.C."/>
            <person name="Michelmore R.W."/>
        </authorList>
    </citation>
    <scope>NUCLEOTIDE SEQUENCE [LARGE SCALE GENOMIC DNA]</scope>
    <source>
        <strain evidence="4">cv. Salinas</strain>
        <tissue evidence="3">Seedlings</tissue>
    </source>
</reference>
<feature type="region of interest" description="Disordered" evidence="1">
    <location>
        <begin position="591"/>
        <end position="623"/>
    </location>
</feature>
<evidence type="ECO:0000313" key="4">
    <source>
        <dbReference type="Proteomes" id="UP000235145"/>
    </source>
</evidence>
<organism evidence="3 4">
    <name type="scientific">Lactuca sativa</name>
    <name type="common">Garden lettuce</name>
    <dbReference type="NCBI Taxonomy" id="4236"/>
    <lineage>
        <taxon>Eukaryota</taxon>
        <taxon>Viridiplantae</taxon>
        <taxon>Streptophyta</taxon>
        <taxon>Embryophyta</taxon>
        <taxon>Tracheophyta</taxon>
        <taxon>Spermatophyta</taxon>
        <taxon>Magnoliopsida</taxon>
        <taxon>eudicotyledons</taxon>
        <taxon>Gunneridae</taxon>
        <taxon>Pentapetalae</taxon>
        <taxon>asterids</taxon>
        <taxon>campanulids</taxon>
        <taxon>Asterales</taxon>
        <taxon>Asteraceae</taxon>
        <taxon>Cichorioideae</taxon>
        <taxon>Cichorieae</taxon>
        <taxon>Lactucinae</taxon>
        <taxon>Lactuca</taxon>
    </lineage>
</organism>
<dbReference type="PANTHER" id="PTHR31973">
    <property type="entry name" value="POLYPROTEIN, PUTATIVE-RELATED"/>
    <property type="match status" value="1"/>
</dbReference>
<accession>A0A9R1XUY6</accession>
<feature type="domain" description="MULE transposase" evidence="2">
    <location>
        <begin position="286"/>
        <end position="381"/>
    </location>
</feature>
<comment type="caution">
    <text evidence="3">The sequence shown here is derived from an EMBL/GenBank/DDBJ whole genome shotgun (WGS) entry which is preliminary data.</text>
</comment>
<evidence type="ECO:0000259" key="2">
    <source>
        <dbReference type="Pfam" id="PF10551"/>
    </source>
</evidence>
<dbReference type="Proteomes" id="UP000235145">
    <property type="component" value="Unassembled WGS sequence"/>
</dbReference>
<keyword evidence="4" id="KW-1185">Reference proteome</keyword>
<name>A0A9R1XUY6_LACSA</name>
<dbReference type="Pfam" id="PF10551">
    <property type="entry name" value="MULE"/>
    <property type="match status" value="1"/>
</dbReference>
<evidence type="ECO:0000256" key="1">
    <source>
        <dbReference type="SAM" id="MobiDB-lite"/>
    </source>
</evidence>
<sequence length="666" mass="77038">MQSSKDSSEDSDFMVDEDNLIPDIEVDMENFHMSIDTDAEYLGSEYKFHECNDVQEEVEDIKVLNNDEWDSMGEDSDNDRKRREIIKLLGKKKFDMHVLETRRNICCTNNDKHRLTFVCKGNVVVNASGVGGPTTKKVKGKEVIGEKANCTWRLHASRANDNVYWFVKTYNRNHICLQSRKIKSCTATIILKQTMEQIESNPGVPVHAIQEELKRKYKVSISGLNLSQQIWWLETILNIMQFVLELQTTNMDTTPNCNNSTRQFKRMYVCLGALKKGFKIGMMDFLGLDGAFMKGPFPGQILTAVGVDSNNGIYPLAYAIVETENTNSWKWFLECLGDDLDMHANSNFTFISDRHKGLIPAIAHIFPCAEHRYCLRHIYENMRKVWRTMEYKEHLWNCAKATTVPEFETLMREFRSYDMEAYEWLMKIPPNHWARSHFSIFNNKLVNGRDKPIIICLEFIREYLMKRVCNVMKVINKCTSPLTPTGERLLQANISSASQYTATWNGVSKYQVKGPWHDQHVVDMGQMTCNYRKWEFTGMTCKHAIATINEMADNGEKVGELYTYVHKVYWLETWKSMYSLTVDQGRSMWPTSDCPTTLTPPPHPKQPGRPKKKRRQTADEKSKLTRKFVSVTCSKCKNKCHNAKTCKGKGEMEVPVKKMKFEVLQG</sequence>